<organism evidence="1 2">
    <name type="scientific">Blautia obeum</name>
    <dbReference type="NCBI Taxonomy" id="40520"/>
    <lineage>
        <taxon>Bacteria</taxon>
        <taxon>Bacillati</taxon>
        <taxon>Bacillota</taxon>
        <taxon>Clostridia</taxon>
        <taxon>Lachnospirales</taxon>
        <taxon>Lachnospiraceae</taxon>
        <taxon>Blautia</taxon>
    </lineage>
</organism>
<accession>A0A173WSE0</accession>
<protein>
    <submittedName>
        <fullName evidence="1">Uncharacterized protein</fullName>
    </submittedName>
</protein>
<dbReference type="RefSeq" id="WP_022387822.1">
    <property type="nucleotide sequence ID" value="NZ_CYZD01000001.1"/>
</dbReference>
<dbReference type="Proteomes" id="UP000095409">
    <property type="component" value="Unassembled WGS sequence"/>
</dbReference>
<dbReference type="EMBL" id="CYZD01000001">
    <property type="protein sequence ID" value="CUN40998.1"/>
    <property type="molecule type" value="Genomic_DNA"/>
</dbReference>
<reference evidence="1 2" key="1">
    <citation type="submission" date="2015-09" db="EMBL/GenBank/DDBJ databases">
        <authorList>
            <consortium name="Pathogen Informatics"/>
        </authorList>
    </citation>
    <scope>NUCLEOTIDE SEQUENCE [LARGE SCALE GENOMIC DNA]</scope>
    <source>
        <strain evidence="1 2">2789STDY5608837</strain>
    </source>
</reference>
<evidence type="ECO:0000313" key="2">
    <source>
        <dbReference type="Proteomes" id="UP000095409"/>
    </source>
</evidence>
<proteinExistence type="predicted"/>
<sequence>MEDKTCKTCVDNEDGFCDRKGILVEDDDQCTDHKPDWRESMMRNFLRGH</sequence>
<evidence type="ECO:0000313" key="1">
    <source>
        <dbReference type="EMBL" id="CUN40998.1"/>
    </source>
</evidence>
<dbReference type="AlphaFoldDB" id="A0A173WSE0"/>
<name>A0A173WSE0_9FIRM</name>
<gene>
    <name evidence="1" type="ORF">ERS852394_00164</name>
</gene>